<dbReference type="InterPro" id="IPR029045">
    <property type="entry name" value="ClpP/crotonase-like_dom_sf"/>
</dbReference>
<dbReference type="GO" id="GO:0003860">
    <property type="term" value="F:3-hydroxyisobutyryl-CoA hydrolase activity"/>
    <property type="evidence" value="ECO:0007669"/>
    <property type="project" value="UniProtKB-EC"/>
</dbReference>
<name>A0A1L0BZ59_9ASCO</name>
<sequence>MLLSSRVRLTNVKSLKTLKSLRMASTSGYAADDVLFHNENMARVITLNRVNKLNSLNTSMVSKIIPRLVEYAKLDVSNMVILTSNSPKALCAGGDVAECAAQILKGNPGYASDFFQKEYNMNYLIATYSKPYVALMDGITMGGGVGLSVHAPFRIATEKTKLAMPEMDIGFFPDVGTTFFLPRLDDKLGYYYALTGEILSGLDAYMAGFATHYLPSERVPQLVQRLSNLNPPVINGTKDEASVLRSQKDYFAQVNEVISEFAETKLPQDYKFHLSAEEVSLINQAFSKPSFDEVLATFKNAGTDFGTKTFERLSAKSPTCVRVAFELMNKGAKSTIRNQLELELITATNMMNAKLEENDFVKGVKHKLIDKIKEPNLPEWTTFDAARVEKLQSKSIYTAKLPSPLLENFFGVNFNNYIFNMGLPSNSQIEDYITGRDGSNRSYLPTPNEVFKHFKQLTNNKLGVEEKVARTLAVHGEASKYDNKYVSWKA</sequence>
<proteinExistence type="predicted"/>
<dbReference type="AlphaFoldDB" id="A0A1L0BZ59"/>
<dbReference type="Proteomes" id="UP000182259">
    <property type="component" value="Chromosome V"/>
</dbReference>
<accession>A0A1L0BZ59</accession>
<evidence type="ECO:0000256" key="3">
    <source>
        <dbReference type="ARBA" id="ARBA00022801"/>
    </source>
</evidence>
<evidence type="ECO:0000313" key="6">
    <source>
        <dbReference type="Proteomes" id="UP000182259"/>
    </source>
</evidence>
<dbReference type="PANTHER" id="PTHR43176">
    <property type="entry name" value="3-HYDROXYISOBUTYRYL-COA HYDROLASE-RELATED"/>
    <property type="match status" value="1"/>
</dbReference>
<dbReference type="FunFam" id="3.90.226.10:FF:000080">
    <property type="entry name" value="3-hydroxyisobutyryl-CoA hydrolase, mitochondrial"/>
    <property type="match status" value="1"/>
</dbReference>
<dbReference type="PANTHER" id="PTHR43176:SF3">
    <property type="entry name" value="3-HYDROXYISOBUTYRYL-COA HYDROLASE, MITOCHONDRIAL"/>
    <property type="match status" value="1"/>
</dbReference>
<feature type="domain" description="Enoyl-CoA hydratase/isomerase" evidence="4">
    <location>
        <begin position="43"/>
        <end position="389"/>
    </location>
</feature>
<evidence type="ECO:0000256" key="1">
    <source>
        <dbReference type="ARBA" id="ARBA00001709"/>
    </source>
</evidence>
<dbReference type="PROSITE" id="PS00166">
    <property type="entry name" value="ENOYL_COA_HYDRATASE"/>
    <property type="match status" value="1"/>
</dbReference>
<dbReference type="EMBL" id="LT635768">
    <property type="protein sequence ID" value="SGZ56617.1"/>
    <property type="molecule type" value="Genomic_DNA"/>
</dbReference>
<dbReference type="GO" id="GO:0005739">
    <property type="term" value="C:mitochondrion"/>
    <property type="evidence" value="ECO:0007669"/>
    <property type="project" value="TreeGrafter"/>
</dbReference>
<dbReference type="InterPro" id="IPR018376">
    <property type="entry name" value="Enoyl-CoA_hyd/isom_CS"/>
</dbReference>
<dbReference type="Pfam" id="PF16113">
    <property type="entry name" value="ECH_2"/>
    <property type="match status" value="1"/>
</dbReference>
<organism evidence="5 6">
    <name type="scientific">Sungouiella intermedia</name>
    <dbReference type="NCBI Taxonomy" id="45354"/>
    <lineage>
        <taxon>Eukaryota</taxon>
        <taxon>Fungi</taxon>
        <taxon>Dikarya</taxon>
        <taxon>Ascomycota</taxon>
        <taxon>Saccharomycotina</taxon>
        <taxon>Pichiomycetes</taxon>
        <taxon>Metschnikowiaceae</taxon>
        <taxon>Sungouiella</taxon>
    </lineage>
</organism>
<evidence type="ECO:0000256" key="2">
    <source>
        <dbReference type="ARBA" id="ARBA00011915"/>
    </source>
</evidence>
<reference evidence="5 6" key="1">
    <citation type="submission" date="2016-10" db="EMBL/GenBank/DDBJ databases">
        <authorList>
            <person name="de Groot N.N."/>
        </authorList>
    </citation>
    <scope>NUCLEOTIDE SEQUENCE [LARGE SCALE GENOMIC DNA]</scope>
    <source>
        <strain evidence="5 6">PYCC 4715</strain>
    </source>
</reference>
<dbReference type="Gene3D" id="3.90.226.10">
    <property type="entry name" value="2-enoyl-CoA Hydratase, Chain A, domain 1"/>
    <property type="match status" value="1"/>
</dbReference>
<comment type="catalytic activity">
    <reaction evidence="1">
        <text>3-hydroxy-2-methylpropanoyl-CoA + H2O = 3-hydroxy-2-methylpropanoate + CoA + H(+)</text>
        <dbReference type="Rhea" id="RHEA:20888"/>
        <dbReference type="ChEBI" id="CHEBI:11805"/>
        <dbReference type="ChEBI" id="CHEBI:15377"/>
        <dbReference type="ChEBI" id="CHEBI:15378"/>
        <dbReference type="ChEBI" id="CHEBI:57287"/>
        <dbReference type="ChEBI" id="CHEBI:57340"/>
        <dbReference type="EC" id="3.1.2.4"/>
    </reaction>
</comment>
<protein>
    <recommendedName>
        <fullName evidence="2">3-hydroxyisobutyryl-CoA hydrolase</fullName>
        <ecNumber evidence="2">3.1.2.4</ecNumber>
    </recommendedName>
</protein>
<dbReference type="NCBIfam" id="NF004127">
    <property type="entry name" value="PRK05617.1"/>
    <property type="match status" value="1"/>
</dbReference>
<gene>
    <name evidence="5" type="ORF">SAMEA4029009_CIC11G00000001798</name>
</gene>
<evidence type="ECO:0000313" key="5">
    <source>
        <dbReference type="EMBL" id="SGZ56617.1"/>
    </source>
</evidence>
<dbReference type="GO" id="GO:0006574">
    <property type="term" value="P:L-valine catabolic process"/>
    <property type="evidence" value="ECO:0007669"/>
    <property type="project" value="TreeGrafter"/>
</dbReference>
<keyword evidence="3" id="KW-0378">Hydrolase</keyword>
<dbReference type="InterPro" id="IPR032259">
    <property type="entry name" value="HIBYL-CoA-H"/>
</dbReference>
<dbReference type="SUPFAM" id="SSF52096">
    <property type="entry name" value="ClpP/crotonase"/>
    <property type="match status" value="1"/>
</dbReference>
<dbReference type="CDD" id="cd06558">
    <property type="entry name" value="crotonase-like"/>
    <property type="match status" value="1"/>
</dbReference>
<evidence type="ECO:0000259" key="4">
    <source>
        <dbReference type="Pfam" id="PF16113"/>
    </source>
</evidence>
<dbReference type="EC" id="3.1.2.4" evidence="2"/>
<dbReference type="InterPro" id="IPR045004">
    <property type="entry name" value="ECH_dom"/>
</dbReference>